<accession>A0ACC1RD66</accession>
<comment type="caution">
    <text evidence="1">The sequence shown here is derived from an EMBL/GenBank/DDBJ whole genome shotgun (WGS) entry which is preliminary data.</text>
</comment>
<evidence type="ECO:0000313" key="1">
    <source>
        <dbReference type="EMBL" id="KAJ3507794.1"/>
    </source>
</evidence>
<evidence type="ECO:0000313" key="2">
    <source>
        <dbReference type="Proteomes" id="UP001148629"/>
    </source>
</evidence>
<keyword evidence="2" id="KW-1185">Reference proteome</keyword>
<organism evidence="1 2">
    <name type="scientific">Fusarium decemcellulare</name>
    <dbReference type="NCBI Taxonomy" id="57161"/>
    <lineage>
        <taxon>Eukaryota</taxon>
        <taxon>Fungi</taxon>
        <taxon>Dikarya</taxon>
        <taxon>Ascomycota</taxon>
        <taxon>Pezizomycotina</taxon>
        <taxon>Sordariomycetes</taxon>
        <taxon>Hypocreomycetidae</taxon>
        <taxon>Hypocreales</taxon>
        <taxon>Nectriaceae</taxon>
        <taxon>Fusarium</taxon>
        <taxon>Fusarium decemcellulare species complex</taxon>
    </lineage>
</organism>
<reference evidence="1" key="1">
    <citation type="submission" date="2022-08" db="EMBL/GenBank/DDBJ databases">
        <title>Genome Sequence of Fusarium decemcellulare.</title>
        <authorList>
            <person name="Buettner E."/>
        </authorList>
    </citation>
    <scope>NUCLEOTIDE SEQUENCE</scope>
    <source>
        <strain evidence="1">Babe19</strain>
    </source>
</reference>
<sequence>MATLKLLSQALWVPYPDHDDGFWGTQTSTLNFCEEDYALSFYCAELCNTLTNAAFIWLGVRGIRNCLRHLHDRIFIVAFVGYIAVGLGSISFHATLKYPMQLVDELSMIYTTCLMMYASFSFSRSKAFSFALGLGLLGLAGSITIYYNITKDPLFHQIAYAILTATIVFHSMWVMESQLRPSLKARDAEKANQTLRTMWRMVATGLTIFLGGYLVWLLDNEFCSQARRLRRAIGLPWAVLLEGHAWWHLMTGLAYYYIVWGIWLRHCLNNRDDEYALHWPKTVTSIPEVRRVKDRGPKQQ</sequence>
<proteinExistence type="predicted"/>
<dbReference type="EMBL" id="JANRMS010004562">
    <property type="protein sequence ID" value="KAJ3507794.1"/>
    <property type="molecule type" value="Genomic_DNA"/>
</dbReference>
<name>A0ACC1RD66_9HYPO</name>
<dbReference type="Proteomes" id="UP001148629">
    <property type="component" value="Unassembled WGS sequence"/>
</dbReference>
<gene>
    <name evidence="1" type="ORF">NM208_g15914</name>
</gene>
<protein>
    <submittedName>
        <fullName evidence="1">Uncharacterized protein</fullName>
    </submittedName>
</protein>